<sequence>MATPGKHPSADFEIQRLGQLCLPRWYDRIGSVVVRPERPEFAETMKGQPANPSWTRTLDQMRQAISSYGGDQQQRQQARRGRLDGTTPMDAFFEDLEAFDFPDDKAKPILGAIDLILYNQECSGTRPPYRPDAYRHLIEHMLLIGYGIGRCRKRQLPSLREWQALASTLLNSCGTETPEAALGLYYYHTHCQDLGEVKYSLGHTPYTGVMQELIDEVPIKGPDRLLRKLSVDYHVLIPQCVAGRRWQLMDAAEALAEKYGLVIHAPEIKDV</sequence>
<evidence type="ECO:0000313" key="2">
    <source>
        <dbReference type="EMBL" id="KAK3314870.1"/>
    </source>
</evidence>
<organism evidence="2 3">
    <name type="scientific">Apodospora peruviana</name>
    <dbReference type="NCBI Taxonomy" id="516989"/>
    <lineage>
        <taxon>Eukaryota</taxon>
        <taxon>Fungi</taxon>
        <taxon>Dikarya</taxon>
        <taxon>Ascomycota</taxon>
        <taxon>Pezizomycotina</taxon>
        <taxon>Sordariomycetes</taxon>
        <taxon>Sordariomycetidae</taxon>
        <taxon>Sordariales</taxon>
        <taxon>Lasiosphaeriaceae</taxon>
        <taxon>Apodospora</taxon>
    </lineage>
</organism>
<evidence type="ECO:0000256" key="1">
    <source>
        <dbReference type="SAM" id="MobiDB-lite"/>
    </source>
</evidence>
<keyword evidence="3" id="KW-1185">Reference proteome</keyword>
<reference evidence="2" key="2">
    <citation type="submission" date="2023-06" db="EMBL/GenBank/DDBJ databases">
        <authorList>
            <consortium name="Lawrence Berkeley National Laboratory"/>
            <person name="Haridas S."/>
            <person name="Hensen N."/>
            <person name="Bonometti L."/>
            <person name="Westerberg I."/>
            <person name="Brannstrom I.O."/>
            <person name="Guillou S."/>
            <person name="Cros-Aarteil S."/>
            <person name="Calhoun S."/>
            <person name="Kuo A."/>
            <person name="Mondo S."/>
            <person name="Pangilinan J."/>
            <person name="Riley R."/>
            <person name="Labutti K."/>
            <person name="Andreopoulos B."/>
            <person name="Lipzen A."/>
            <person name="Chen C."/>
            <person name="Yanf M."/>
            <person name="Daum C."/>
            <person name="Ng V."/>
            <person name="Clum A."/>
            <person name="Steindorff A."/>
            <person name="Ohm R."/>
            <person name="Martin F."/>
            <person name="Silar P."/>
            <person name="Natvig D."/>
            <person name="Lalanne C."/>
            <person name="Gautier V."/>
            <person name="Ament-Velasquez S.L."/>
            <person name="Kruys A."/>
            <person name="Hutchinson M.I."/>
            <person name="Powell A.J."/>
            <person name="Barry K."/>
            <person name="Miller A.N."/>
            <person name="Grigoriev I.V."/>
            <person name="Debuchy R."/>
            <person name="Gladieux P."/>
            <person name="Thoren M.H."/>
            <person name="Johannesson H."/>
        </authorList>
    </citation>
    <scope>NUCLEOTIDE SEQUENCE</scope>
    <source>
        <strain evidence="2">CBS 118394</strain>
    </source>
</reference>
<gene>
    <name evidence="2" type="ORF">B0H66DRAFT_642184</name>
</gene>
<dbReference type="EMBL" id="JAUEDM010000006">
    <property type="protein sequence ID" value="KAK3314870.1"/>
    <property type="molecule type" value="Genomic_DNA"/>
</dbReference>
<feature type="region of interest" description="Disordered" evidence="1">
    <location>
        <begin position="67"/>
        <end position="86"/>
    </location>
</feature>
<comment type="caution">
    <text evidence="2">The sequence shown here is derived from an EMBL/GenBank/DDBJ whole genome shotgun (WGS) entry which is preliminary data.</text>
</comment>
<name>A0AAE0M0X0_9PEZI</name>
<dbReference type="Proteomes" id="UP001283341">
    <property type="component" value="Unassembled WGS sequence"/>
</dbReference>
<proteinExistence type="predicted"/>
<accession>A0AAE0M0X0</accession>
<reference evidence="2" key="1">
    <citation type="journal article" date="2023" name="Mol. Phylogenet. Evol.">
        <title>Genome-scale phylogeny and comparative genomics of the fungal order Sordariales.</title>
        <authorList>
            <person name="Hensen N."/>
            <person name="Bonometti L."/>
            <person name="Westerberg I."/>
            <person name="Brannstrom I.O."/>
            <person name="Guillou S."/>
            <person name="Cros-Aarteil S."/>
            <person name="Calhoun S."/>
            <person name="Haridas S."/>
            <person name="Kuo A."/>
            <person name="Mondo S."/>
            <person name="Pangilinan J."/>
            <person name="Riley R."/>
            <person name="LaButti K."/>
            <person name="Andreopoulos B."/>
            <person name="Lipzen A."/>
            <person name="Chen C."/>
            <person name="Yan M."/>
            <person name="Daum C."/>
            <person name="Ng V."/>
            <person name="Clum A."/>
            <person name="Steindorff A."/>
            <person name="Ohm R.A."/>
            <person name="Martin F."/>
            <person name="Silar P."/>
            <person name="Natvig D.O."/>
            <person name="Lalanne C."/>
            <person name="Gautier V."/>
            <person name="Ament-Velasquez S.L."/>
            <person name="Kruys A."/>
            <person name="Hutchinson M.I."/>
            <person name="Powell A.J."/>
            <person name="Barry K."/>
            <person name="Miller A.N."/>
            <person name="Grigoriev I.V."/>
            <person name="Debuchy R."/>
            <person name="Gladieux P."/>
            <person name="Hiltunen Thoren M."/>
            <person name="Johannesson H."/>
        </authorList>
    </citation>
    <scope>NUCLEOTIDE SEQUENCE</scope>
    <source>
        <strain evidence="2">CBS 118394</strain>
    </source>
</reference>
<dbReference type="AlphaFoldDB" id="A0AAE0M0X0"/>
<protein>
    <submittedName>
        <fullName evidence="2">Uncharacterized protein</fullName>
    </submittedName>
</protein>
<evidence type="ECO:0000313" key="3">
    <source>
        <dbReference type="Proteomes" id="UP001283341"/>
    </source>
</evidence>